<dbReference type="GO" id="GO:0016020">
    <property type="term" value="C:membrane"/>
    <property type="evidence" value="ECO:0007669"/>
    <property type="project" value="UniProtKB-SubCell"/>
</dbReference>
<evidence type="ECO:0000313" key="3">
    <source>
        <dbReference type="Proteomes" id="UP000242222"/>
    </source>
</evidence>
<organism evidence="2 3">
    <name type="scientific">Izhakiella capsodis</name>
    <dbReference type="NCBI Taxonomy" id="1367852"/>
    <lineage>
        <taxon>Bacteria</taxon>
        <taxon>Pseudomonadati</taxon>
        <taxon>Pseudomonadota</taxon>
        <taxon>Gammaproteobacteria</taxon>
        <taxon>Enterobacterales</taxon>
        <taxon>Erwiniaceae</taxon>
        <taxon>Izhakiella</taxon>
    </lineage>
</organism>
<keyword evidence="3" id="KW-1185">Reference proteome</keyword>
<reference evidence="3" key="1">
    <citation type="submission" date="2016-10" db="EMBL/GenBank/DDBJ databases">
        <authorList>
            <person name="Varghese N."/>
            <person name="Submissions S."/>
        </authorList>
    </citation>
    <scope>NUCLEOTIDE SEQUENCE [LARGE SCALE GENOMIC DNA]</scope>
    <source>
        <strain evidence="3">N6PO6</strain>
    </source>
</reference>
<evidence type="ECO:0000256" key="1">
    <source>
        <dbReference type="ARBA" id="ARBA00004167"/>
    </source>
</evidence>
<name>A0A1I4W6K3_9GAMM</name>
<sequence>MSHSQHGFSLPEMLLALLLMNIILCALLHGQQAISQGFVGQWQQRERWQSLRQGVQGLPAGEYNIHLQLHPGPQGCQLIEASLPGQQKKTHLNQLVCDKLTARKVNTKEASLPDLPSIYSG</sequence>
<dbReference type="STRING" id="1367852.SAMN05216516_102327"/>
<comment type="subcellular location">
    <subcellularLocation>
        <location evidence="1">Membrane</location>
        <topology evidence="1">Single-pass membrane protein</topology>
    </subcellularLocation>
</comment>
<dbReference type="RefSeq" id="WP_092875772.1">
    <property type="nucleotide sequence ID" value="NZ_FOVC01000002.1"/>
</dbReference>
<protein>
    <submittedName>
        <fullName evidence="2">Prepilin-type N-terminal cleavage/methylation domain-containing protein</fullName>
    </submittedName>
</protein>
<dbReference type="EMBL" id="FOVC01000002">
    <property type="protein sequence ID" value="SFN09258.1"/>
    <property type="molecule type" value="Genomic_DNA"/>
</dbReference>
<evidence type="ECO:0000313" key="2">
    <source>
        <dbReference type="EMBL" id="SFN09258.1"/>
    </source>
</evidence>
<dbReference type="Proteomes" id="UP000242222">
    <property type="component" value="Unassembled WGS sequence"/>
</dbReference>
<dbReference type="AlphaFoldDB" id="A0A1I4W6K3"/>
<dbReference type="InterPro" id="IPR012902">
    <property type="entry name" value="N_methyl_site"/>
</dbReference>
<proteinExistence type="predicted"/>
<dbReference type="NCBIfam" id="TIGR02532">
    <property type="entry name" value="IV_pilin_GFxxxE"/>
    <property type="match status" value="1"/>
</dbReference>
<gene>
    <name evidence="2" type="ORF">SAMN05216516_102327</name>
</gene>
<accession>A0A1I4W6K3</accession>